<gene>
    <name evidence="2" type="ORF">RM520_07940</name>
</gene>
<proteinExistence type="predicted"/>
<keyword evidence="3" id="KW-1185">Reference proteome</keyword>
<accession>A0ABU3BHC2</accession>
<sequence>MRNLFISLPIILFFIVSCQTDIKSDKPVWHTKKWVVENKIHNQLTSTEKELGWTLLFDGKSLNGWHLYQKSDSTQFSGWTVKNGTLFCDATNETKVFGDLTTDKVYENYELVFDWKMDIRGNGGVFINVQETPEYNATYNTGPEYQLLDSNHSDTNTPLKKAGCLWGVSPQLNEVDVNNSGQWNTSKIIQQNGKIEFYLNGKITAKEDFTSEEWKNKVAISRFKDNTGFAQAIKGKIALQNWYFNSWFRNMKIREL</sequence>
<comment type="caution">
    <text evidence="2">The sequence shown here is derived from an EMBL/GenBank/DDBJ whole genome shotgun (WGS) entry which is preliminary data.</text>
</comment>
<dbReference type="Proteomes" id="UP001250662">
    <property type="component" value="Unassembled WGS sequence"/>
</dbReference>
<evidence type="ECO:0000313" key="3">
    <source>
        <dbReference type="Proteomes" id="UP001250662"/>
    </source>
</evidence>
<reference evidence="2 3" key="1">
    <citation type="submission" date="2023-09" db="EMBL/GenBank/DDBJ databases">
        <authorList>
            <person name="Rey-Velasco X."/>
        </authorList>
    </citation>
    <scope>NUCLEOTIDE SEQUENCE [LARGE SCALE GENOMIC DNA]</scope>
    <source>
        <strain evidence="2 3">P007</strain>
    </source>
</reference>
<name>A0ABU3BHC2_9FLAO</name>
<feature type="domain" description="3-keto-alpha-glucoside-1,2-lyase/3-keto-2-hydroxy-glucal hydratase" evidence="1">
    <location>
        <begin position="52"/>
        <end position="254"/>
    </location>
</feature>
<dbReference type="EMBL" id="JAVRHU010000002">
    <property type="protein sequence ID" value="MDT0621552.1"/>
    <property type="molecule type" value="Genomic_DNA"/>
</dbReference>
<dbReference type="InterPro" id="IPR010496">
    <property type="entry name" value="AL/BT2_dom"/>
</dbReference>
<evidence type="ECO:0000313" key="2">
    <source>
        <dbReference type="EMBL" id="MDT0621552.1"/>
    </source>
</evidence>
<organism evidence="2 3">
    <name type="scientific">Croceitalea vernalis</name>
    <dbReference type="NCBI Taxonomy" id="3075599"/>
    <lineage>
        <taxon>Bacteria</taxon>
        <taxon>Pseudomonadati</taxon>
        <taxon>Bacteroidota</taxon>
        <taxon>Flavobacteriia</taxon>
        <taxon>Flavobacteriales</taxon>
        <taxon>Flavobacteriaceae</taxon>
        <taxon>Croceitalea</taxon>
    </lineage>
</organism>
<dbReference type="Gene3D" id="2.60.120.560">
    <property type="entry name" value="Exo-inulinase, domain 1"/>
    <property type="match status" value="1"/>
</dbReference>
<dbReference type="PROSITE" id="PS51257">
    <property type="entry name" value="PROKAR_LIPOPROTEIN"/>
    <property type="match status" value="1"/>
</dbReference>
<dbReference type="Pfam" id="PF06439">
    <property type="entry name" value="3keto-disac_hyd"/>
    <property type="match status" value="1"/>
</dbReference>
<dbReference type="RefSeq" id="WP_311387607.1">
    <property type="nucleotide sequence ID" value="NZ_JAVRHU010000002.1"/>
</dbReference>
<evidence type="ECO:0000259" key="1">
    <source>
        <dbReference type="Pfam" id="PF06439"/>
    </source>
</evidence>
<protein>
    <submittedName>
        <fullName evidence="2">DUF1080 domain-containing protein</fullName>
    </submittedName>
</protein>